<protein>
    <recommendedName>
        <fullName evidence="4">Protein XRI1</fullName>
    </recommendedName>
</protein>
<name>A0AAW1XIJ4_RUBAR</name>
<accession>A0AAW1XIJ4</accession>
<dbReference type="AlphaFoldDB" id="A0AAW1XIJ4"/>
<comment type="caution">
    <text evidence="2">The sequence shown here is derived from an EMBL/GenBank/DDBJ whole genome shotgun (WGS) entry which is preliminary data.</text>
</comment>
<reference evidence="2 3" key="1">
    <citation type="journal article" date="2023" name="G3 (Bethesda)">
        <title>A chromosome-length genome assembly and annotation of blackberry (Rubus argutus, cv. 'Hillquist').</title>
        <authorList>
            <person name="Bruna T."/>
            <person name="Aryal R."/>
            <person name="Dudchenko O."/>
            <person name="Sargent D.J."/>
            <person name="Mead D."/>
            <person name="Buti M."/>
            <person name="Cavallini A."/>
            <person name="Hytonen T."/>
            <person name="Andres J."/>
            <person name="Pham M."/>
            <person name="Weisz D."/>
            <person name="Mascagni F."/>
            <person name="Usai G."/>
            <person name="Natali L."/>
            <person name="Bassil N."/>
            <person name="Fernandez G.E."/>
            <person name="Lomsadze A."/>
            <person name="Armour M."/>
            <person name="Olukolu B."/>
            <person name="Poorten T."/>
            <person name="Britton C."/>
            <person name="Davik J."/>
            <person name="Ashrafi H."/>
            <person name="Aiden E.L."/>
            <person name="Borodovsky M."/>
            <person name="Worthington M."/>
        </authorList>
    </citation>
    <scope>NUCLEOTIDE SEQUENCE [LARGE SCALE GENOMIC DNA]</scope>
    <source>
        <strain evidence="2">PI 553951</strain>
    </source>
</reference>
<dbReference type="PANTHER" id="PTHR33385">
    <property type="entry name" value="PROTEIN XRI1"/>
    <property type="match status" value="1"/>
</dbReference>
<gene>
    <name evidence="2" type="ORF">M0R45_022732</name>
</gene>
<feature type="region of interest" description="Disordered" evidence="1">
    <location>
        <begin position="130"/>
        <end position="152"/>
    </location>
</feature>
<dbReference type="InterPro" id="IPR039933">
    <property type="entry name" value="XRI1"/>
</dbReference>
<sequence>MGELHSMSMAYSSNSLTLGGPGLGLGLGGGNWDNCHNFNLGVLNTDRVSLVMDDFSSAPFSSTLDQSDFSTGYLEDALVEFSERSKRRRMLMFNDDEIRDSGSAVVSKRHWDSDWEVFENLDSMSQLITSTTGLSGDEPTSITTSPMSRMNGETNTVNTEMNATEEAIDSSSSSSSCKESANTNSMPAEKETLFCIDNYLSPAAGGGREEEKRKKKRLVITSRVVYPFAVVKPGGVEGDVTLNDINERISMPPTRPVRHPVGDFACRPCVSDPDGPGLSGKAVVALTRIQTQGRGTITIIRTKG</sequence>
<organism evidence="2 3">
    <name type="scientific">Rubus argutus</name>
    <name type="common">Southern blackberry</name>
    <dbReference type="NCBI Taxonomy" id="59490"/>
    <lineage>
        <taxon>Eukaryota</taxon>
        <taxon>Viridiplantae</taxon>
        <taxon>Streptophyta</taxon>
        <taxon>Embryophyta</taxon>
        <taxon>Tracheophyta</taxon>
        <taxon>Spermatophyta</taxon>
        <taxon>Magnoliopsida</taxon>
        <taxon>eudicotyledons</taxon>
        <taxon>Gunneridae</taxon>
        <taxon>Pentapetalae</taxon>
        <taxon>rosids</taxon>
        <taxon>fabids</taxon>
        <taxon>Rosales</taxon>
        <taxon>Rosaceae</taxon>
        <taxon>Rosoideae</taxon>
        <taxon>Rosoideae incertae sedis</taxon>
        <taxon>Rubus</taxon>
    </lineage>
</organism>
<dbReference type="EMBL" id="JBEDUW010000004">
    <property type="protein sequence ID" value="KAK9935638.1"/>
    <property type="molecule type" value="Genomic_DNA"/>
</dbReference>
<keyword evidence="3" id="KW-1185">Reference proteome</keyword>
<dbReference type="Proteomes" id="UP001457282">
    <property type="component" value="Unassembled WGS sequence"/>
</dbReference>
<proteinExistence type="predicted"/>
<evidence type="ECO:0000313" key="3">
    <source>
        <dbReference type="Proteomes" id="UP001457282"/>
    </source>
</evidence>
<evidence type="ECO:0000313" key="2">
    <source>
        <dbReference type="EMBL" id="KAK9935638.1"/>
    </source>
</evidence>
<evidence type="ECO:0000256" key="1">
    <source>
        <dbReference type="SAM" id="MobiDB-lite"/>
    </source>
</evidence>
<dbReference type="GO" id="GO:0007143">
    <property type="term" value="P:female meiotic nuclear division"/>
    <property type="evidence" value="ECO:0007669"/>
    <property type="project" value="InterPro"/>
</dbReference>
<evidence type="ECO:0008006" key="4">
    <source>
        <dbReference type="Google" id="ProtNLM"/>
    </source>
</evidence>
<dbReference type="PANTHER" id="PTHR33385:SF18">
    <property type="entry name" value="XRI1-LIKE PROTEIN"/>
    <property type="match status" value="1"/>
</dbReference>
<dbReference type="GO" id="GO:0007140">
    <property type="term" value="P:male meiotic nuclear division"/>
    <property type="evidence" value="ECO:0007669"/>
    <property type="project" value="InterPro"/>
</dbReference>